<dbReference type="Proteomes" id="UP000590740">
    <property type="component" value="Unassembled WGS sequence"/>
</dbReference>
<dbReference type="AlphaFoldDB" id="A0A7W7YAW8"/>
<accession>A0A7W7YAW8</accession>
<protein>
    <submittedName>
        <fullName evidence="2">Plasmid stabilization system protein ParE</fullName>
    </submittedName>
</protein>
<dbReference type="RefSeq" id="WP_184339746.1">
    <property type="nucleotide sequence ID" value="NZ_JACHIG010000004.1"/>
</dbReference>
<organism evidence="2 3">
    <name type="scientific">Prosthecobacter vanneervenii</name>
    <dbReference type="NCBI Taxonomy" id="48466"/>
    <lineage>
        <taxon>Bacteria</taxon>
        <taxon>Pseudomonadati</taxon>
        <taxon>Verrucomicrobiota</taxon>
        <taxon>Verrucomicrobiia</taxon>
        <taxon>Verrucomicrobiales</taxon>
        <taxon>Verrucomicrobiaceae</taxon>
        <taxon>Prosthecobacter</taxon>
    </lineage>
</organism>
<dbReference type="InterPro" id="IPR007712">
    <property type="entry name" value="RelE/ParE_toxin"/>
</dbReference>
<keyword evidence="1" id="KW-1277">Toxin-antitoxin system</keyword>
<evidence type="ECO:0000256" key="1">
    <source>
        <dbReference type="ARBA" id="ARBA00022649"/>
    </source>
</evidence>
<evidence type="ECO:0000313" key="3">
    <source>
        <dbReference type="Proteomes" id="UP000590740"/>
    </source>
</evidence>
<gene>
    <name evidence="2" type="ORF">HNQ65_002418</name>
</gene>
<comment type="caution">
    <text evidence="2">The sequence shown here is derived from an EMBL/GenBank/DDBJ whole genome shotgun (WGS) entry which is preliminary data.</text>
</comment>
<name>A0A7W7YAW8_9BACT</name>
<dbReference type="EMBL" id="JACHIG010000004">
    <property type="protein sequence ID" value="MBB5032836.1"/>
    <property type="molecule type" value="Genomic_DNA"/>
</dbReference>
<dbReference type="Pfam" id="PF05016">
    <property type="entry name" value="ParE_toxin"/>
    <property type="match status" value="1"/>
</dbReference>
<proteinExistence type="predicted"/>
<keyword evidence="3" id="KW-1185">Reference proteome</keyword>
<reference evidence="2 3" key="1">
    <citation type="submission" date="2020-08" db="EMBL/GenBank/DDBJ databases">
        <title>Genomic Encyclopedia of Type Strains, Phase IV (KMG-IV): sequencing the most valuable type-strain genomes for metagenomic binning, comparative biology and taxonomic classification.</title>
        <authorList>
            <person name="Goeker M."/>
        </authorList>
    </citation>
    <scope>NUCLEOTIDE SEQUENCE [LARGE SCALE GENOMIC DNA]</scope>
    <source>
        <strain evidence="2 3">DSM 12252</strain>
    </source>
</reference>
<dbReference type="Gene3D" id="3.30.2310.20">
    <property type="entry name" value="RelE-like"/>
    <property type="match status" value="1"/>
</dbReference>
<sequence>MPAKIYPAARERILEVWDYTEKKWGEQQADAYVRELVSEIETVSAQRHRWRPVLDEALKGVYFFRHRHHYVFFRELTKRRLGVISVLHEKMDLPARLREDAGRE</sequence>
<evidence type="ECO:0000313" key="2">
    <source>
        <dbReference type="EMBL" id="MBB5032836.1"/>
    </source>
</evidence>
<dbReference type="InterPro" id="IPR035093">
    <property type="entry name" value="RelE/ParE_toxin_dom_sf"/>
</dbReference>